<dbReference type="SUPFAM" id="SSF53850">
    <property type="entry name" value="Periplasmic binding protein-like II"/>
    <property type="match status" value="1"/>
</dbReference>
<comment type="subunit">
    <text evidence="5 9">Monomer.</text>
</comment>
<feature type="domain" description="Porphobilinogen deaminase N-terminal" evidence="10">
    <location>
        <begin position="5"/>
        <end position="211"/>
    </location>
</feature>
<dbReference type="GO" id="GO:0006782">
    <property type="term" value="P:protoporphyrinogen IX biosynthetic process"/>
    <property type="evidence" value="ECO:0007669"/>
    <property type="project" value="UniProtKB-UniRule"/>
</dbReference>
<proteinExistence type="inferred from homology"/>
<reference evidence="12 13" key="1">
    <citation type="submission" date="2009-02" db="EMBL/GenBank/DDBJ databases">
        <title>Sequencing of the draft genome and assembly of Dethiobacter alkaliphilus AHT 1.</title>
        <authorList>
            <consortium name="US DOE Joint Genome Institute (JGI-PGF)"/>
            <person name="Lucas S."/>
            <person name="Copeland A."/>
            <person name="Lapidus A."/>
            <person name="Glavina del Rio T."/>
            <person name="Dalin E."/>
            <person name="Tice H."/>
            <person name="Bruce D."/>
            <person name="Goodwin L."/>
            <person name="Pitluck S."/>
            <person name="Larimer F."/>
            <person name="Land M.L."/>
            <person name="Hauser L."/>
            <person name="Muyzer G."/>
        </authorList>
    </citation>
    <scope>NUCLEOTIDE SEQUENCE [LARGE SCALE GENOMIC DNA]</scope>
    <source>
        <strain evidence="12 13">AHT 1</strain>
    </source>
</reference>
<dbReference type="EMBL" id="ACJM01000006">
    <property type="protein sequence ID" value="EEG77745.1"/>
    <property type="molecule type" value="Genomic_DNA"/>
</dbReference>
<dbReference type="EC" id="2.5.1.61" evidence="9"/>
<dbReference type="PANTHER" id="PTHR11557:SF0">
    <property type="entry name" value="PORPHOBILINOGEN DEAMINASE"/>
    <property type="match status" value="1"/>
</dbReference>
<comment type="miscellaneous">
    <text evidence="9">The porphobilinogen subunits are added to the dipyrromethane group.</text>
</comment>
<dbReference type="HAMAP" id="MF_00260">
    <property type="entry name" value="Porphobil_deam"/>
    <property type="match status" value="1"/>
</dbReference>
<evidence type="ECO:0000259" key="10">
    <source>
        <dbReference type="Pfam" id="PF01379"/>
    </source>
</evidence>
<sequence>MKKTIVVGSRDSELALTQTHFVIGELQKHFPDVDFTVKHIKTEGDKILDVALSKIGDKGLFVKEIENALLSKEIDFAVHSMKDVPTAVPDGLQITTITEREDPRDCYIAKDGKTRLFDTPQGAVIGTSSLRRSAQLLHQRSDFEIVPIRGNLNTRFRKLSEQDMHGIILAYAGVYRLGWADKITEIIDFEKSLPAVGQGALGIETRSDDDFTINIVSALNHDTTASAILAERAFLRQLEGGCQVPIGAYGRLEAEELVLDGVVAGLDGSTVLRDQVRGSADESDALGKKLAQKMVERGADEILKQVRQEFDANA</sequence>
<comment type="catalytic activity">
    <reaction evidence="8 9">
        <text>4 porphobilinogen + H2O = hydroxymethylbilane + 4 NH4(+)</text>
        <dbReference type="Rhea" id="RHEA:13185"/>
        <dbReference type="ChEBI" id="CHEBI:15377"/>
        <dbReference type="ChEBI" id="CHEBI:28938"/>
        <dbReference type="ChEBI" id="CHEBI:57845"/>
        <dbReference type="ChEBI" id="CHEBI:58126"/>
        <dbReference type="EC" id="2.5.1.61"/>
    </reaction>
</comment>
<comment type="function">
    <text evidence="1 9">Tetrapolymerization of the monopyrrole PBG into the hydroxymethylbilane pre-uroporphyrinogen in several discrete steps.</text>
</comment>
<name>C0GG56_DETAL</name>
<evidence type="ECO:0000256" key="5">
    <source>
        <dbReference type="ARBA" id="ARBA00011245"/>
    </source>
</evidence>
<dbReference type="Gene3D" id="3.30.160.40">
    <property type="entry name" value="Porphobilinogen deaminase, C-terminal domain"/>
    <property type="match status" value="1"/>
</dbReference>
<dbReference type="Pfam" id="PF01379">
    <property type="entry name" value="Porphobil_deam"/>
    <property type="match status" value="1"/>
</dbReference>
<dbReference type="GO" id="GO:0005737">
    <property type="term" value="C:cytoplasm"/>
    <property type="evidence" value="ECO:0007669"/>
    <property type="project" value="UniProtKB-UniRule"/>
</dbReference>
<dbReference type="FunFam" id="3.30.160.40:FF:000002">
    <property type="entry name" value="Porphobilinogen deaminase"/>
    <property type="match status" value="1"/>
</dbReference>
<comment type="cofactor">
    <cofactor evidence="9">
        <name>dipyrromethane</name>
        <dbReference type="ChEBI" id="CHEBI:60342"/>
    </cofactor>
    <text evidence="9">Binds 1 dipyrromethane group covalently.</text>
</comment>
<dbReference type="SUPFAM" id="SSF54782">
    <property type="entry name" value="Porphobilinogen deaminase (hydroxymethylbilane synthase), C-terminal domain"/>
    <property type="match status" value="1"/>
</dbReference>
<evidence type="ECO:0000256" key="8">
    <source>
        <dbReference type="ARBA" id="ARBA00048169"/>
    </source>
</evidence>
<evidence type="ECO:0000256" key="4">
    <source>
        <dbReference type="ARBA" id="ARBA00005638"/>
    </source>
</evidence>
<organism evidence="12 13">
    <name type="scientific">Dethiobacter alkaliphilus AHT 1</name>
    <dbReference type="NCBI Taxonomy" id="555088"/>
    <lineage>
        <taxon>Bacteria</taxon>
        <taxon>Bacillati</taxon>
        <taxon>Bacillota</taxon>
        <taxon>Dethiobacteria</taxon>
        <taxon>Dethiobacterales</taxon>
        <taxon>Dethiobacteraceae</taxon>
        <taxon>Dethiobacter</taxon>
    </lineage>
</organism>
<dbReference type="PROSITE" id="PS00533">
    <property type="entry name" value="PORPHOBILINOGEN_DEAM"/>
    <property type="match status" value="1"/>
</dbReference>
<dbReference type="PRINTS" id="PR00151">
    <property type="entry name" value="PORPHBDMNASE"/>
</dbReference>
<dbReference type="GO" id="GO:0004418">
    <property type="term" value="F:hydroxymethylbilane synthase activity"/>
    <property type="evidence" value="ECO:0007669"/>
    <property type="project" value="UniProtKB-UniRule"/>
</dbReference>
<evidence type="ECO:0000313" key="12">
    <source>
        <dbReference type="EMBL" id="EEG77745.1"/>
    </source>
</evidence>
<feature type="domain" description="Porphobilinogen deaminase C-terminal" evidence="11">
    <location>
        <begin position="227"/>
        <end position="295"/>
    </location>
</feature>
<dbReference type="PIRSF" id="PIRSF001438">
    <property type="entry name" value="4pyrrol_synth_OHMeBilane_synth"/>
    <property type="match status" value="1"/>
</dbReference>
<dbReference type="STRING" id="555088.DealDRAFT_1465"/>
<dbReference type="RefSeq" id="WP_008516232.1">
    <property type="nucleotide sequence ID" value="NZ_ACJM01000006.1"/>
</dbReference>
<dbReference type="CDD" id="cd13646">
    <property type="entry name" value="PBP2_EcHMBS_like"/>
    <property type="match status" value="1"/>
</dbReference>
<dbReference type="Gene3D" id="3.40.190.10">
    <property type="entry name" value="Periplasmic binding protein-like II"/>
    <property type="match status" value="2"/>
</dbReference>
<dbReference type="InterPro" id="IPR000860">
    <property type="entry name" value="HemC"/>
</dbReference>
<evidence type="ECO:0000259" key="11">
    <source>
        <dbReference type="Pfam" id="PF03900"/>
    </source>
</evidence>
<dbReference type="OrthoDB" id="9810298at2"/>
<dbReference type="InterPro" id="IPR022418">
    <property type="entry name" value="Porphobilinogen_deaminase_C"/>
</dbReference>
<dbReference type="eggNOG" id="COG0181">
    <property type="taxonomic scope" value="Bacteria"/>
</dbReference>
<evidence type="ECO:0000256" key="7">
    <source>
        <dbReference type="ARBA" id="ARBA00023244"/>
    </source>
</evidence>
<dbReference type="InterPro" id="IPR022419">
    <property type="entry name" value="Porphobilin_deaminase_cofac_BS"/>
</dbReference>
<dbReference type="AlphaFoldDB" id="C0GG56"/>
<evidence type="ECO:0000256" key="9">
    <source>
        <dbReference type="HAMAP-Rule" id="MF_00260"/>
    </source>
</evidence>
<protein>
    <recommendedName>
        <fullName evidence="9">Porphobilinogen deaminase</fullName>
        <shortName evidence="9">PBG</shortName>
        <ecNumber evidence="9">2.5.1.61</ecNumber>
    </recommendedName>
    <alternativeName>
        <fullName evidence="9">Hydroxymethylbilane synthase</fullName>
        <shortName evidence="9">HMBS</shortName>
    </alternativeName>
    <alternativeName>
        <fullName evidence="9">Pre-uroporphyrinogen synthase</fullName>
    </alternativeName>
</protein>
<dbReference type="Pfam" id="PF03900">
    <property type="entry name" value="Porphobil_deamC"/>
    <property type="match status" value="1"/>
</dbReference>
<comment type="pathway">
    <text evidence="3">Porphyrin-containing compound metabolism; chlorophyll biosynthesis.</text>
</comment>
<dbReference type="InterPro" id="IPR036803">
    <property type="entry name" value="Porphobilinogen_deaminase_C_sf"/>
</dbReference>
<dbReference type="FunFam" id="3.40.190.10:FF:000005">
    <property type="entry name" value="Porphobilinogen deaminase"/>
    <property type="match status" value="1"/>
</dbReference>
<gene>
    <name evidence="9" type="primary">hemC</name>
    <name evidence="12" type="ORF">DealDRAFT_1465</name>
</gene>
<dbReference type="FunFam" id="3.40.190.10:FF:000004">
    <property type="entry name" value="Porphobilinogen deaminase"/>
    <property type="match status" value="1"/>
</dbReference>
<comment type="similarity">
    <text evidence="4 9">Belongs to the HMBS family.</text>
</comment>
<accession>C0GG56</accession>
<dbReference type="PANTHER" id="PTHR11557">
    <property type="entry name" value="PORPHOBILINOGEN DEAMINASE"/>
    <property type="match status" value="1"/>
</dbReference>
<evidence type="ECO:0000256" key="1">
    <source>
        <dbReference type="ARBA" id="ARBA00002869"/>
    </source>
</evidence>
<evidence type="ECO:0000256" key="6">
    <source>
        <dbReference type="ARBA" id="ARBA00022679"/>
    </source>
</evidence>
<comment type="caution">
    <text evidence="12">The sequence shown here is derived from an EMBL/GenBank/DDBJ whole genome shotgun (WGS) entry which is preliminary data.</text>
</comment>
<dbReference type="Proteomes" id="UP000006443">
    <property type="component" value="Unassembled WGS sequence"/>
</dbReference>
<keyword evidence="13" id="KW-1185">Reference proteome</keyword>
<comment type="pathway">
    <text evidence="2">Porphyrin-containing compound metabolism; protoporphyrin-IX biosynthesis; coproporphyrinogen-III from 5-aminolevulinate: step 2/4.</text>
</comment>
<evidence type="ECO:0000313" key="13">
    <source>
        <dbReference type="Proteomes" id="UP000006443"/>
    </source>
</evidence>
<dbReference type="InterPro" id="IPR022417">
    <property type="entry name" value="Porphobilin_deaminase_N"/>
</dbReference>
<keyword evidence="7 9" id="KW-0627">Porphyrin biosynthesis</keyword>
<feature type="modified residue" description="S-(dipyrrolylmethanemethyl)cysteine" evidence="9">
    <location>
        <position position="242"/>
    </location>
</feature>
<evidence type="ECO:0000256" key="3">
    <source>
        <dbReference type="ARBA" id="ARBA00005173"/>
    </source>
</evidence>
<evidence type="ECO:0000256" key="2">
    <source>
        <dbReference type="ARBA" id="ARBA00004735"/>
    </source>
</evidence>
<dbReference type="NCBIfam" id="TIGR00212">
    <property type="entry name" value="hemC"/>
    <property type="match status" value="1"/>
</dbReference>
<keyword evidence="6 9" id="KW-0808">Transferase</keyword>